<comment type="subcellular location">
    <subcellularLocation>
        <location evidence="1 5">Cytoplasm</location>
    </subcellularLocation>
</comment>
<dbReference type="AlphaFoldDB" id="A0A7J5AYN4"/>
<keyword evidence="4 5" id="KW-0963">Cytoplasm</keyword>
<dbReference type="PANTHER" id="PTHR33602:SF1">
    <property type="entry name" value="REGULATORY PROTEIN RECX FAMILY PROTEIN"/>
    <property type="match status" value="1"/>
</dbReference>
<reference evidence="8 9" key="1">
    <citation type="submission" date="2019-09" db="EMBL/GenBank/DDBJ databases">
        <title>Phylogeny of genus Pseudoclavibacter and closely related genus.</title>
        <authorList>
            <person name="Li Y."/>
        </authorList>
    </citation>
    <scope>NUCLEOTIDE SEQUENCE [LARGE SCALE GENOMIC DNA]</scope>
    <source>
        <strain evidence="8 9">THG-MD12</strain>
    </source>
</reference>
<evidence type="ECO:0000256" key="5">
    <source>
        <dbReference type="HAMAP-Rule" id="MF_01114"/>
    </source>
</evidence>
<feature type="compositionally biased region" description="Basic and acidic residues" evidence="6">
    <location>
        <begin position="103"/>
        <end position="125"/>
    </location>
</feature>
<feature type="compositionally biased region" description="Polar residues" evidence="6">
    <location>
        <begin position="47"/>
        <end position="57"/>
    </location>
</feature>
<sequence length="287" mass="30936">MTDELAPVTPLFGASPAGRQPASKADPVEPTTESAPSSPTMRDAASSAAQSRPSTGGTPRLVSIPGGQGETQAFTAVVPAGMDSESRLRLVEEAQETLVRALARSDRSTEEARRLLRDWRGEDPRGAQAPEDGSDEAAEYEASLRLDDDETERIIERCTELGYLDDFRLAELLVHKARDKKRSGIQGVERALRDRHLSTEAIQEALAEIDRDDELERATELATERARRVTGVEPDAAIRRIAGFLSRRGYSAGVAFAAAREAVQGGARTHRPTSGSAGVFFGVTPVE</sequence>
<dbReference type="InterPro" id="IPR053925">
    <property type="entry name" value="RecX_HTH_3rd"/>
</dbReference>
<dbReference type="HAMAP" id="MF_01114">
    <property type="entry name" value="RecX"/>
    <property type="match status" value="1"/>
</dbReference>
<dbReference type="EMBL" id="WBJX01000006">
    <property type="protein sequence ID" value="KAB1636530.1"/>
    <property type="molecule type" value="Genomic_DNA"/>
</dbReference>
<feature type="region of interest" description="Disordered" evidence="6">
    <location>
        <begin position="102"/>
        <end position="139"/>
    </location>
</feature>
<dbReference type="InterPro" id="IPR003783">
    <property type="entry name" value="Regulatory_RecX"/>
</dbReference>
<organism evidence="8 9">
    <name type="scientific">Pseudoclavibacter terrae</name>
    <dbReference type="NCBI Taxonomy" id="1530195"/>
    <lineage>
        <taxon>Bacteria</taxon>
        <taxon>Bacillati</taxon>
        <taxon>Actinomycetota</taxon>
        <taxon>Actinomycetes</taxon>
        <taxon>Micrococcales</taxon>
        <taxon>Microbacteriaceae</taxon>
        <taxon>Pseudoclavibacter</taxon>
    </lineage>
</organism>
<evidence type="ECO:0000256" key="3">
    <source>
        <dbReference type="ARBA" id="ARBA00018111"/>
    </source>
</evidence>
<evidence type="ECO:0000256" key="6">
    <source>
        <dbReference type="SAM" id="MobiDB-lite"/>
    </source>
</evidence>
<dbReference type="RefSeq" id="WP_151424812.1">
    <property type="nucleotide sequence ID" value="NZ_WBJX01000006.1"/>
</dbReference>
<feature type="domain" description="RecX third three-helical" evidence="7">
    <location>
        <begin position="212"/>
        <end position="257"/>
    </location>
</feature>
<comment type="caution">
    <text evidence="8">The sequence shown here is derived from an EMBL/GenBank/DDBJ whole genome shotgun (WGS) entry which is preliminary data.</text>
</comment>
<protein>
    <recommendedName>
        <fullName evidence="3 5">Regulatory protein RecX</fullName>
    </recommendedName>
</protein>
<evidence type="ECO:0000256" key="1">
    <source>
        <dbReference type="ARBA" id="ARBA00004496"/>
    </source>
</evidence>
<dbReference type="Proteomes" id="UP000490386">
    <property type="component" value="Unassembled WGS sequence"/>
</dbReference>
<name>A0A7J5AYN4_9MICO</name>
<comment type="function">
    <text evidence="5">Modulates RecA activity.</text>
</comment>
<comment type="similarity">
    <text evidence="2 5">Belongs to the RecX family.</text>
</comment>
<dbReference type="PANTHER" id="PTHR33602">
    <property type="entry name" value="REGULATORY PROTEIN RECX FAMILY PROTEIN"/>
    <property type="match status" value="1"/>
</dbReference>
<gene>
    <name evidence="5" type="primary">recX</name>
    <name evidence="8" type="ORF">F8O03_16455</name>
</gene>
<evidence type="ECO:0000259" key="7">
    <source>
        <dbReference type="Pfam" id="PF21981"/>
    </source>
</evidence>
<keyword evidence="9" id="KW-1185">Reference proteome</keyword>
<evidence type="ECO:0000256" key="4">
    <source>
        <dbReference type="ARBA" id="ARBA00022490"/>
    </source>
</evidence>
<dbReference type="GO" id="GO:0005737">
    <property type="term" value="C:cytoplasm"/>
    <property type="evidence" value="ECO:0007669"/>
    <property type="project" value="UniProtKB-SubCell"/>
</dbReference>
<evidence type="ECO:0000313" key="8">
    <source>
        <dbReference type="EMBL" id="KAB1636530.1"/>
    </source>
</evidence>
<feature type="region of interest" description="Disordered" evidence="6">
    <location>
        <begin position="1"/>
        <end position="73"/>
    </location>
</feature>
<feature type="compositionally biased region" description="Polar residues" evidence="6">
    <location>
        <begin position="31"/>
        <end position="40"/>
    </location>
</feature>
<evidence type="ECO:0000256" key="2">
    <source>
        <dbReference type="ARBA" id="ARBA00009695"/>
    </source>
</evidence>
<evidence type="ECO:0000313" key="9">
    <source>
        <dbReference type="Proteomes" id="UP000490386"/>
    </source>
</evidence>
<dbReference type="OrthoDB" id="5244465at2"/>
<dbReference type="GO" id="GO:0006282">
    <property type="term" value="P:regulation of DNA repair"/>
    <property type="evidence" value="ECO:0007669"/>
    <property type="project" value="UniProtKB-UniRule"/>
</dbReference>
<accession>A0A7J5AYN4</accession>
<dbReference type="Pfam" id="PF21981">
    <property type="entry name" value="RecX_HTH3"/>
    <property type="match status" value="1"/>
</dbReference>
<proteinExistence type="inferred from homology"/>